<keyword evidence="2" id="KW-0472">Membrane</keyword>
<feature type="transmembrane region" description="Helical" evidence="2">
    <location>
        <begin position="463"/>
        <end position="488"/>
    </location>
</feature>
<evidence type="ECO:0000313" key="3">
    <source>
        <dbReference type="EMBL" id="QHU20954.1"/>
    </source>
</evidence>
<feature type="region of interest" description="Disordered" evidence="1">
    <location>
        <begin position="28"/>
        <end position="47"/>
    </location>
</feature>
<evidence type="ECO:0000256" key="1">
    <source>
        <dbReference type="SAM" id="MobiDB-lite"/>
    </source>
</evidence>
<dbReference type="EMBL" id="MN740976">
    <property type="protein sequence ID" value="QHU20954.1"/>
    <property type="molecule type" value="Genomic_DNA"/>
</dbReference>
<protein>
    <submittedName>
        <fullName evidence="3">Uncharacterized protein</fullName>
    </submittedName>
</protein>
<reference evidence="3" key="1">
    <citation type="journal article" date="2020" name="Nature">
        <title>Giant virus diversity and host interactions through global metagenomics.</title>
        <authorList>
            <person name="Schulz F."/>
            <person name="Roux S."/>
            <person name="Paez-Espino D."/>
            <person name="Jungbluth S."/>
            <person name="Walsh D.A."/>
            <person name="Denef V.J."/>
            <person name="McMahon K.D."/>
            <person name="Konstantinidis K.T."/>
            <person name="Eloe-Fadrosh E.A."/>
            <person name="Kyrpides N.C."/>
            <person name="Woyke T."/>
        </authorList>
    </citation>
    <scope>NUCLEOTIDE SEQUENCE</scope>
    <source>
        <strain evidence="3">GVMAG-S-3300013094-100</strain>
    </source>
</reference>
<accession>A0A6C0KWT9</accession>
<keyword evidence="2" id="KW-1133">Transmembrane helix</keyword>
<dbReference type="AlphaFoldDB" id="A0A6C0KWT9"/>
<evidence type="ECO:0000256" key="2">
    <source>
        <dbReference type="SAM" id="Phobius"/>
    </source>
</evidence>
<name>A0A6C0KWT9_9ZZZZ</name>
<keyword evidence="2" id="KW-0812">Transmembrane</keyword>
<organism evidence="3">
    <name type="scientific">viral metagenome</name>
    <dbReference type="NCBI Taxonomy" id="1070528"/>
    <lineage>
        <taxon>unclassified sequences</taxon>
        <taxon>metagenomes</taxon>
        <taxon>organismal metagenomes</taxon>
    </lineage>
</organism>
<sequence>MPINIQELIKRINEKTHQVVAAAHPVVQAPPPTPPPQPDIPIPPTPPPLDTEDQVNAAYPVNDYPNPYAGYISQSTCSIDATNDVSPGEMCTLDQLSTLGIYDSQNYISPENNTYKDLKTFNGDKDNKENRTKSLCKQTLKGDSANLNCLYEHGAGYIRKPGDADTCITYDCPPGFEKNGNDCKKILLDAKVDKRAQCQERWSDWFIVPNYHLGNNYNTVNDSCYSPCPSHYVPNYATDPVDNSKIDFSSSDKLDKCVARNIYFDGKYAEGSEYCPLAWIYRASATADSLNKEYVNVIQASGSNVNHNQIYNTLLRNSKSMSGSLLDNTNSLFEDANVTTPEMDIACSGLYTSERVAKAYGICKSLKDNEEDFKEKLAQGDQSGAVDQKITILKQSCNAIFCQSGDNADDTPFILIGKDTDKDKICFASTGDVDPNKIVDVDTLGNIEDAENPTPTADSGETLLYATIQLFFFIILIPVIIVLIYYFVKHAGPMMMDVAFLLWRVITFKPISISATKHPQYIDIILAQAEKWEKFNPEKSANAGIFDTSWRLYGRDWCGPGDCSKS</sequence>
<proteinExistence type="predicted"/>